<keyword evidence="3" id="KW-0963">Cytoplasm</keyword>
<evidence type="ECO:0000256" key="2">
    <source>
        <dbReference type="ARBA" id="ARBA00023186"/>
    </source>
</evidence>
<accession>A0A942E8T1</accession>
<dbReference type="HAMAP" id="MF_01384">
    <property type="entry name" value="UreD"/>
    <property type="match status" value="1"/>
</dbReference>
<dbReference type="PANTHER" id="PTHR33643:SF1">
    <property type="entry name" value="UREASE ACCESSORY PROTEIN D"/>
    <property type="match status" value="1"/>
</dbReference>
<evidence type="ECO:0000256" key="1">
    <source>
        <dbReference type="ARBA" id="ARBA00007177"/>
    </source>
</evidence>
<keyword evidence="5" id="KW-1185">Reference proteome</keyword>
<dbReference type="Proteomes" id="UP000680348">
    <property type="component" value="Unassembled WGS sequence"/>
</dbReference>
<dbReference type="PANTHER" id="PTHR33643">
    <property type="entry name" value="UREASE ACCESSORY PROTEIN D"/>
    <property type="match status" value="1"/>
</dbReference>
<comment type="similarity">
    <text evidence="1 3">Belongs to the UreD family.</text>
</comment>
<dbReference type="GO" id="GO:0016151">
    <property type="term" value="F:nickel cation binding"/>
    <property type="evidence" value="ECO:0007669"/>
    <property type="project" value="UniProtKB-UniRule"/>
</dbReference>
<evidence type="ECO:0000313" key="4">
    <source>
        <dbReference type="EMBL" id="MBS3652515.1"/>
    </source>
</evidence>
<dbReference type="GO" id="GO:0005737">
    <property type="term" value="C:cytoplasm"/>
    <property type="evidence" value="ECO:0007669"/>
    <property type="project" value="UniProtKB-SubCell"/>
</dbReference>
<evidence type="ECO:0000256" key="3">
    <source>
        <dbReference type="HAMAP-Rule" id="MF_01384"/>
    </source>
</evidence>
<evidence type="ECO:0000313" key="5">
    <source>
        <dbReference type="Proteomes" id="UP000680348"/>
    </source>
</evidence>
<dbReference type="Pfam" id="PF01774">
    <property type="entry name" value="UreD"/>
    <property type="match status" value="1"/>
</dbReference>
<name>A0A942E8T1_9HYPH</name>
<comment type="caution">
    <text evidence="4">The sequence shown here is derived from an EMBL/GenBank/DDBJ whole genome shotgun (WGS) entry which is preliminary data.</text>
</comment>
<dbReference type="RefSeq" id="WP_188258066.1">
    <property type="nucleotide sequence ID" value="NZ_JABVCF010000029.1"/>
</dbReference>
<sequence length="235" mass="25497">MPRLHGDSGVELVMINTAGGLTGGDRLSIEVVVGERACATVTTPACEHIYRSLGSEASIEQRLQVARGAKLDWIPQETILFDRGRVRRQLDAWLEADAELTIAEAVLFGRTAMGETVTNGFLSDFWTVRRDGHLLFADATRIAESFSQSAACLAALRGQTAMASVVHVGRNLERKRDRLRAGFSQATESAAGASVIGDVLVARIVAPGRMALRRALVPALASLRDTRPLPRLWYC</sequence>
<dbReference type="EMBL" id="JAGWCR010000029">
    <property type="protein sequence ID" value="MBS3652515.1"/>
    <property type="molecule type" value="Genomic_DNA"/>
</dbReference>
<dbReference type="InterPro" id="IPR002669">
    <property type="entry name" value="UreD"/>
</dbReference>
<protein>
    <recommendedName>
        <fullName evidence="3">Urease accessory protein UreD</fullName>
    </recommendedName>
</protein>
<proteinExistence type="inferred from homology"/>
<keyword evidence="3" id="KW-0996">Nickel insertion</keyword>
<comment type="subunit">
    <text evidence="3">UreD, UreF and UreG form a complex that acts as a GTP-hydrolysis-dependent molecular chaperone, activating the urease apoprotein by helping to assemble the nickel containing metallocenter of UreC. The UreE protein probably delivers the nickel.</text>
</comment>
<keyword evidence="2 3" id="KW-0143">Chaperone</keyword>
<comment type="function">
    <text evidence="3">Required for maturation of urease via the functional incorporation of the urease nickel metallocenter.</text>
</comment>
<gene>
    <name evidence="3" type="primary">ureD</name>
    <name evidence="4" type="ORF">KEU06_28450</name>
</gene>
<dbReference type="AlphaFoldDB" id="A0A942E8T1"/>
<reference evidence="4" key="1">
    <citation type="submission" date="2021-04" db="EMBL/GenBank/DDBJ databases">
        <title>Pseudaminobacter soli sp. nov., isolated from paddy soil contaminated by heavy metals.</title>
        <authorList>
            <person name="Zhang K."/>
        </authorList>
    </citation>
    <scope>NUCLEOTIDE SEQUENCE</scope>
    <source>
        <strain evidence="4">19-2017</strain>
    </source>
</reference>
<comment type="subcellular location">
    <subcellularLocation>
        <location evidence="3">Cytoplasm</location>
    </subcellularLocation>
</comment>
<organism evidence="4 5">
    <name type="scientific">Pseudaminobacter soli</name>
    <name type="common">ex Zhang et al. 2022</name>
    <dbReference type="NCBI Taxonomy" id="2831468"/>
    <lineage>
        <taxon>Bacteria</taxon>
        <taxon>Pseudomonadati</taxon>
        <taxon>Pseudomonadota</taxon>
        <taxon>Alphaproteobacteria</taxon>
        <taxon>Hyphomicrobiales</taxon>
        <taxon>Phyllobacteriaceae</taxon>
        <taxon>Pseudaminobacter</taxon>
    </lineage>
</organism>